<gene>
    <name evidence="2" type="ORF">AsFPU1_2393</name>
</gene>
<evidence type="ECO:0000313" key="2">
    <source>
        <dbReference type="EMBL" id="GBF80984.1"/>
    </source>
</evidence>
<name>A0A401II96_APHSA</name>
<reference evidence="3" key="1">
    <citation type="submission" date="2017-05" db="EMBL/GenBank/DDBJ databases">
        <title>Physiological properties and genetic analysis related to exopolysaccharide production of fresh-water unicellular cyanobacterium Aphanothece sacrum, Suizenji Nori, that has been cultured as a food source in Japan.</title>
        <authorList>
            <person name="Kanesaki Y."/>
            <person name="Yoshikawa S."/>
            <person name="Ohki K."/>
        </authorList>
    </citation>
    <scope>NUCLEOTIDE SEQUENCE [LARGE SCALE GENOMIC DNA]</scope>
    <source>
        <strain evidence="3">FPU1</strain>
    </source>
</reference>
<evidence type="ECO:0000313" key="3">
    <source>
        <dbReference type="Proteomes" id="UP000287247"/>
    </source>
</evidence>
<sequence>MTTEKVDINGTQAKEPEKVAAATKTVTRSQKLQEDKQASALSVKEKSAKGSHGLQLLTEPSYLPGNRPIEASHLNIVSTYGSLGTTRPVVASGMEVSGTLTISGERPIMASHLHISETYNVMGDRPVASNEIDDPELLMGFLD</sequence>
<organism evidence="2 3">
    <name type="scientific">Aphanothece sacrum FPU1</name>
    <dbReference type="NCBI Taxonomy" id="1920663"/>
    <lineage>
        <taxon>Bacteria</taxon>
        <taxon>Bacillati</taxon>
        <taxon>Cyanobacteriota</taxon>
        <taxon>Cyanophyceae</taxon>
        <taxon>Oscillatoriophycideae</taxon>
        <taxon>Chroococcales</taxon>
        <taxon>Aphanothecaceae</taxon>
        <taxon>Aphanothece</taxon>
    </lineage>
</organism>
<keyword evidence="2" id="KW-0560">Oxidoreductase</keyword>
<dbReference type="EMBL" id="BDQK01000013">
    <property type="protein sequence ID" value="GBF80984.1"/>
    <property type="molecule type" value="Genomic_DNA"/>
</dbReference>
<feature type="region of interest" description="Disordered" evidence="1">
    <location>
        <begin position="1"/>
        <end position="53"/>
    </location>
</feature>
<dbReference type="Proteomes" id="UP000287247">
    <property type="component" value="Unassembled WGS sequence"/>
</dbReference>
<protein>
    <submittedName>
        <fullName evidence="2">Catalase/hydroperoxidase</fullName>
    </submittedName>
</protein>
<accession>A0A401II96</accession>
<keyword evidence="2" id="KW-0575">Peroxidase</keyword>
<evidence type="ECO:0000256" key="1">
    <source>
        <dbReference type="SAM" id="MobiDB-lite"/>
    </source>
</evidence>
<comment type="caution">
    <text evidence="2">The sequence shown here is derived from an EMBL/GenBank/DDBJ whole genome shotgun (WGS) entry which is preliminary data.</text>
</comment>
<keyword evidence="3" id="KW-1185">Reference proteome</keyword>
<feature type="compositionally biased region" description="Basic and acidic residues" evidence="1">
    <location>
        <begin position="31"/>
        <end position="48"/>
    </location>
</feature>
<dbReference type="OrthoDB" id="427816at2"/>
<proteinExistence type="predicted"/>
<dbReference type="AlphaFoldDB" id="A0A401II96"/>
<dbReference type="GO" id="GO:0004601">
    <property type="term" value="F:peroxidase activity"/>
    <property type="evidence" value="ECO:0007669"/>
    <property type="project" value="UniProtKB-KW"/>
</dbReference>
<dbReference type="RefSeq" id="WP_124974923.1">
    <property type="nucleotide sequence ID" value="NZ_BDQK01000013.1"/>
</dbReference>